<keyword evidence="1" id="KW-0677">Repeat</keyword>
<dbReference type="InterPro" id="IPR033031">
    <property type="entry name" value="Scc2/Nipped-B"/>
</dbReference>
<name>A0A914DGK5_9BILA</name>
<keyword evidence="3" id="KW-1185">Reference proteome</keyword>
<comment type="subcellular location">
    <subcellularLocation>
        <location evidence="1">Nucleus</location>
    </subcellularLocation>
</comment>
<dbReference type="GO" id="GO:1990414">
    <property type="term" value="P:replication-born double-strand break repair via sister chromatid exchange"/>
    <property type="evidence" value="ECO:0007669"/>
    <property type="project" value="TreeGrafter"/>
</dbReference>
<sequence length="93" mass="10348">VVWQTLQQGLVTPGSSIPTLISMSTDSLPNIRTKVENLLKEIDTKYAGMLPSKAVIGVRMSFRLQKYIKRDSNKIIRGIRQCEHSAGASKLSF</sequence>
<dbReference type="GO" id="GO:0003682">
    <property type="term" value="F:chromatin binding"/>
    <property type="evidence" value="ECO:0007669"/>
    <property type="project" value="TreeGrafter"/>
</dbReference>
<organism evidence="3 4">
    <name type="scientific">Acrobeloides nanus</name>
    <dbReference type="NCBI Taxonomy" id="290746"/>
    <lineage>
        <taxon>Eukaryota</taxon>
        <taxon>Metazoa</taxon>
        <taxon>Ecdysozoa</taxon>
        <taxon>Nematoda</taxon>
        <taxon>Chromadorea</taxon>
        <taxon>Rhabditida</taxon>
        <taxon>Tylenchina</taxon>
        <taxon>Cephalobomorpha</taxon>
        <taxon>Cephaloboidea</taxon>
        <taxon>Cephalobidae</taxon>
        <taxon>Acrobeloides</taxon>
    </lineage>
</organism>
<dbReference type="AlphaFoldDB" id="A0A914DGK5"/>
<dbReference type="GO" id="GO:0010468">
    <property type="term" value="P:regulation of gene expression"/>
    <property type="evidence" value="ECO:0007669"/>
    <property type="project" value="InterPro"/>
</dbReference>
<feature type="domain" description="Sister chromatid cohesion C-terminal" evidence="2">
    <location>
        <begin position="1"/>
        <end position="71"/>
    </location>
</feature>
<evidence type="ECO:0000313" key="4">
    <source>
        <dbReference type="WBParaSite" id="ACRNAN_scaffold26315.g22442.t1"/>
    </source>
</evidence>
<dbReference type="GO" id="GO:0140588">
    <property type="term" value="P:chromatin looping"/>
    <property type="evidence" value="ECO:0007669"/>
    <property type="project" value="InterPro"/>
</dbReference>
<protein>
    <recommendedName>
        <fullName evidence="1">Nipped-B protein</fullName>
    </recommendedName>
</protein>
<dbReference type="WBParaSite" id="ACRNAN_scaffold26315.g22442.t1">
    <property type="protein sequence ID" value="ACRNAN_scaffold26315.g22442.t1"/>
    <property type="gene ID" value="ACRNAN_scaffold26315.g22442"/>
</dbReference>
<dbReference type="InterPro" id="IPR024986">
    <property type="entry name" value="Nipped-B_C"/>
</dbReference>
<evidence type="ECO:0000256" key="1">
    <source>
        <dbReference type="RuleBase" id="RU364107"/>
    </source>
</evidence>
<evidence type="ECO:0000313" key="3">
    <source>
        <dbReference type="Proteomes" id="UP000887540"/>
    </source>
</evidence>
<dbReference type="Proteomes" id="UP000887540">
    <property type="component" value="Unplaced"/>
</dbReference>
<accession>A0A914DGK5</accession>
<reference evidence="4" key="1">
    <citation type="submission" date="2022-11" db="UniProtKB">
        <authorList>
            <consortium name="WormBaseParasite"/>
        </authorList>
    </citation>
    <scope>IDENTIFICATION</scope>
</reference>
<dbReference type="GO" id="GO:0034087">
    <property type="term" value="P:establishment of mitotic sister chromatid cohesion"/>
    <property type="evidence" value="ECO:0007669"/>
    <property type="project" value="TreeGrafter"/>
</dbReference>
<keyword evidence="1" id="KW-0131">Cell cycle</keyword>
<proteinExistence type="inferred from homology"/>
<dbReference type="PANTHER" id="PTHR21704">
    <property type="entry name" value="NIPPED-B-LIKE PROTEIN DELANGIN SCC2-RELATED"/>
    <property type="match status" value="1"/>
</dbReference>
<dbReference type="PANTHER" id="PTHR21704:SF18">
    <property type="entry name" value="NIPPED-B-LIKE PROTEIN"/>
    <property type="match status" value="1"/>
</dbReference>
<evidence type="ECO:0000259" key="2">
    <source>
        <dbReference type="Pfam" id="PF12830"/>
    </source>
</evidence>
<keyword evidence="1" id="KW-0539">Nucleus</keyword>
<dbReference type="GO" id="GO:0061775">
    <property type="term" value="F:cohesin loader activity"/>
    <property type="evidence" value="ECO:0007669"/>
    <property type="project" value="InterPro"/>
</dbReference>
<dbReference type="GO" id="GO:0090694">
    <property type="term" value="C:Scc2-Scc4 cohesin loading complex"/>
    <property type="evidence" value="ECO:0007669"/>
    <property type="project" value="TreeGrafter"/>
</dbReference>
<dbReference type="Pfam" id="PF12830">
    <property type="entry name" value="Nipped-B_C"/>
    <property type="match status" value="1"/>
</dbReference>
<comment type="similarity">
    <text evidence="1">Belongs to the SCC2/Nipped-B family.</text>
</comment>
<dbReference type="GO" id="GO:0071169">
    <property type="term" value="P:establishment of protein localization to chromatin"/>
    <property type="evidence" value="ECO:0007669"/>
    <property type="project" value="TreeGrafter"/>
</dbReference>